<gene>
    <name evidence="1" type="ORF">ODALV1_LOCUS1380</name>
</gene>
<name>A0ABP1PQK8_9HEXA</name>
<comment type="caution">
    <text evidence="1">The sequence shown here is derived from an EMBL/GenBank/DDBJ whole genome shotgun (WGS) entry which is preliminary data.</text>
</comment>
<evidence type="ECO:0000313" key="2">
    <source>
        <dbReference type="Proteomes" id="UP001642540"/>
    </source>
</evidence>
<sequence length="126" mass="13505">MPAGSTSIESSSSCSGSYYREAESNIIQTINLTLLPVNNVQQANRPTALHPQFPSASPATSKPIQITGTQCKLSGRKSFRLSSPLVAPLNCGKKHLLCCKTRHALKVSRNALVRSTHVVAMSHMGC</sequence>
<evidence type="ECO:0000313" key="1">
    <source>
        <dbReference type="EMBL" id="CAL8070710.1"/>
    </source>
</evidence>
<accession>A0ABP1PQK8</accession>
<protein>
    <submittedName>
        <fullName evidence="1">Uncharacterized protein</fullName>
    </submittedName>
</protein>
<dbReference type="Proteomes" id="UP001642540">
    <property type="component" value="Unassembled WGS sequence"/>
</dbReference>
<organism evidence="1 2">
    <name type="scientific">Orchesella dallaii</name>
    <dbReference type="NCBI Taxonomy" id="48710"/>
    <lineage>
        <taxon>Eukaryota</taxon>
        <taxon>Metazoa</taxon>
        <taxon>Ecdysozoa</taxon>
        <taxon>Arthropoda</taxon>
        <taxon>Hexapoda</taxon>
        <taxon>Collembola</taxon>
        <taxon>Entomobryomorpha</taxon>
        <taxon>Entomobryoidea</taxon>
        <taxon>Orchesellidae</taxon>
        <taxon>Orchesellinae</taxon>
        <taxon>Orchesella</taxon>
    </lineage>
</organism>
<dbReference type="EMBL" id="CAXLJM020000004">
    <property type="protein sequence ID" value="CAL8070710.1"/>
    <property type="molecule type" value="Genomic_DNA"/>
</dbReference>
<proteinExistence type="predicted"/>
<keyword evidence="2" id="KW-1185">Reference proteome</keyword>
<reference evidence="1 2" key="1">
    <citation type="submission" date="2024-08" db="EMBL/GenBank/DDBJ databases">
        <authorList>
            <person name="Cucini C."/>
            <person name="Frati F."/>
        </authorList>
    </citation>
    <scope>NUCLEOTIDE SEQUENCE [LARGE SCALE GENOMIC DNA]</scope>
</reference>